<accession>X7RVI5</accession>
<dbReference type="AlphaFoldDB" id="X7RVI5"/>
<name>X7RVI5_FUSNU</name>
<dbReference type="HOGENOM" id="CLU_071525_0_0_0"/>
<dbReference type="EMBL" id="JAOZ01000015">
    <property type="protein sequence ID" value="ETZ25501.1"/>
    <property type="molecule type" value="Genomic_DNA"/>
</dbReference>
<sequence>MSLIILEQNKLEDNILIISGNEIDNEILMKLEKYYKFIKFDFKSNKFIKLLTFYYKINYFLPKKLNSILLHSKRIISFSDQDVVTRYFIKNKKNIELYEHGAVNYQENFDSLTQKVKSKILGMEKPYGRNKYVKNIYLRGTGKIPKDIENKVILIDIEYLWNLVKKESKDRIFKVFGLDSEEIEKIRSKEIILFTQPFSEDNVLSEKEKIELYQHIIGNYDAKKLLIKSHPREKTNYKKKFPEITVIDQRIPSELLLFTKAKFSRVATVFSTSISIFLKNSEVDFYGTEVHPKLFKYYGNLDFFFKKNK</sequence>
<protein>
    <recommendedName>
        <fullName evidence="2">Lipooligosaccharide sialyltransferase</fullName>
    </recommendedName>
</protein>
<comment type="caution">
    <text evidence="1">The sequence shown here is derived from an EMBL/GenBank/DDBJ whole genome shotgun (WGS) entry which is preliminary data.</text>
</comment>
<reference evidence="1" key="1">
    <citation type="submission" date="2014-01" db="EMBL/GenBank/DDBJ databases">
        <title>The Genome Sequence of Fusobacterium nucleatum 13_3C.</title>
        <authorList>
            <consortium name="The Broad Institute Genomics Platform"/>
            <person name="Earl A."/>
            <person name="Allen-Vercoe E."/>
            <person name="Daigneault M."/>
            <person name="Young S.K."/>
            <person name="Zeng Q."/>
            <person name="Gargeya S."/>
            <person name="Fitzgerald M."/>
            <person name="Abouelleil A."/>
            <person name="Alvarado L."/>
            <person name="Chapman S.B."/>
            <person name="Gainer-Dewar J."/>
            <person name="Goldberg J."/>
            <person name="Griggs A."/>
            <person name="Gujja S."/>
            <person name="Hansen M."/>
            <person name="Howarth C."/>
            <person name="Imamovic A."/>
            <person name="Ireland A."/>
            <person name="Larimer J."/>
            <person name="McCowan C."/>
            <person name="Murphy C."/>
            <person name="Pearson M."/>
            <person name="Poon T.W."/>
            <person name="Priest M."/>
            <person name="Roberts A."/>
            <person name="Saif S."/>
            <person name="Shea T."/>
            <person name="Sykes S."/>
            <person name="Wortman J."/>
            <person name="Nusbaum C."/>
            <person name="Birren B."/>
        </authorList>
    </citation>
    <scope>NUCLEOTIDE SEQUENCE [LARGE SCALE GENOMIC DNA]</scope>
    <source>
        <strain evidence="1">13_3C</strain>
    </source>
</reference>
<dbReference type="Pfam" id="PF07922">
    <property type="entry name" value="Glyco_transf_52"/>
    <property type="match status" value="1"/>
</dbReference>
<dbReference type="InterPro" id="IPR012477">
    <property type="entry name" value="Glyco_transf_52"/>
</dbReference>
<dbReference type="Gene3D" id="3.40.50.11110">
    <property type="entry name" value="Sialyltransferase, C-terminal GT-B Rossman nucleotide-binding domain"/>
    <property type="match status" value="1"/>
</dbReference>
<proteinExistence type="predicted"/>
<evidence type="ECO:0000313" key="1">
    <source>
        <dbReference type="EMBL" id="ETZ25501.1"/>
    </source>
</evidence>
<evidence type="ECO:0008006" key="2">
    <source>
        <dbReference type="Google" id="ProtNLM"/>
    </source>
</evidence>
<organism evidence="1">
    <name type="scientific">Fusobacterium nucleatum 13_3C</name>
    <dbReference type="NCBI Taxonomy" id="1357398"/>
    <lineage>
        <taxon>Bacteria</taxon>
        <taxon>Fusobacteriati</taxon>
        <taxon>Fusobacteriota</taxon>
        <taxon>Fusobacteriia</taxon>
        <taxon>Fusobacteriales</taxon>
        <taxon>Fusobacteriaceae</taxon>
        <taxon>Fusobacterium</taxon>
    </lineage>
</organism>
<dbReference type="PATRIC" id="fig|1357398.3.peg.1895"/>
<gene>
    <name evidence="1" type="ORF">HMPREF2085_01911</name>
</gene>